<protein>
    <recommendedName>
        <fullName evidence="4">Transmembrane protein</fullName>
    </recommendedName>
</protein>
<proteinExistence type="predicted"/>
<accession>A0A2R6ABI9</accession>
<evidence type="ECO:0000256" key="1">
    <source>
        <dbReference type="SAM" id="Phobius"/>
    </source>
</evidence>
<evidence type="ECO:0000313" key="2">
    <source>
        <dbReference type="EMBL" id="PSN83717.1"/>
    </source>
</evidence>
<organism evidence="2 3">
    <name type="scientific">Candidatus Marsarchaeota G1 archaeon OSP_D</name>
    <dbReference type="NCBI Taxonomy" id="1978155"/>
    <lineage>
        <taxon>Archaea</taxon>
        <taxon>Candidatus Marsarchaeota</taxon>
        <taxon>Candidatus Marsarchaeota group 1</taxon>
    </lineage>
</organism>
<keyword evidence="1" id="KW-1133">Transmembrane helix</keyword>
<feature type="transmembrane region" description="Helical" evidence="1">
    <location>
        <begin position="90"/>
        <end position="113"/>
    </location>
</feature>
<dbReference type="EMBL" id="NEXC01000016">
    <property type="protein sequence ID" value="PSN83717.1"/>
    <property type="molecule type" value="Genomic_DNA"/>
</dbReference>
<keyword evidence="1" id="KW-0812">Transmembrane</keyword>
<name>A0A2R6ABI9_9ARCH</name>
<sequence>MKSLALSVRKTLALFFVTIALLAIFVFHFEASVKETKSQCFANGLCLVVSLNITKWRGNTRVSMLAYMTNDKNANTSVTPLNADVPFLRWASFSVGCCGSCFPLIFALFTGYYSSVKSLSNAQPVYVFNPTSIMMCPALFNVSKIVFEPNSDKALLFYGNYTKGIAYMCVTFPPQTGLVLIYPQRSECVPRTIQGYWSQDGKFYPFSHENYTLVAIDLLNQSVILHFNG</sequence>
<evidence type="ECO:0000313" key="3">
    <source>
        <dbReference type="Proteomes" id="UP000240880"/>
    </source>
</evidence>
<evidence type="ECO:0008006" key="4">
    <source>
        <dbReference type="Google" id="ProtNLM"/>
    </source>
</evidence>
<keyword evidence="1" id="KW-0472">Membrane</keyword>
<gene>
    <name evidence="2" type="ORF">B9Q01_03625</name>
</gene>
<dbReference type="Proteomes" id="UP000240880">
    <property type="component" value="Unassembled WGS sequence"/>
</dbReference>
<reference evidence="2 3" key="1">
    <citation type="submission" date="2017-04" db="EMBL/GenBank/DDBJ databases">
        <title>Novel microbial lineages endemic to geothermal iron-oxide mats fill important gaps in the evolutionary history of Archaea.</title>
        <authorList>
            <person name="Jay Z.J."/>
            <person name="Beam J.P."/>
            <person name="Dlakic M."/>
            <person name="Rusch D.B."/>
            <person name="Kozubal M.A."/>
            <person name="Inskeep W.P."/>
        </authorList>
    </citation>
    <scope>NUCLEOTIDE SEQUENCE [LARGE SCALE GENOMIC DNA]</scope>
    <source>
        <strain evidence="2">OSP_D</strain>
    </source>
</reference>
<dbReference type="AlphaFoldDB" id="A0A2R6ABI9"/>
<feature type="transmembrane region" description="Helical" evidence="1">
    <location>
        <begin position="12"/>
        <end position="29"/>
    </location>
</feature>
<comment type="caution">
    <text evidence="2">The sequence shown here is derived from an EMBL/GenBank/DDBJ whole genome shotgun (WGS) entry which is preliminary data.</text>
</comment>